<keyword evidence="2" id="KW-1185">Reference proteome</keyword>
<evidence type="ECO:0000313" key="1">
    <source>
        <dbReference type="EMBL" id="MDI3419047.1"/>
    </source>
</evidence>
<evidence type="ECO:0000313" key="2">
    <source>
        <dbReference type="Proteomes" id="UP001237105"/>
    </source>
</evidence>
<organism evidence="1 2">
    <name type="scientific">Streptomyces luteolus</name>
    <dbReference type="NCBI Taxonomy" id="3043615"/>
    <lineage>
        <taxon>Bacteria</taxon>
        <taxon>Bacillati</taxon>
        <taxon>Actinomycetota</taxon>
        <taxon>Actinomycetes</taxon>
        <taxon>Kitasatosporales</taxon>
        <taxon>Streptomycetaceae</taxon>
        <taxon>Streptomyces</taxon>
    </lineage>
</organism>
<sequence length="207" mass="21880">MTTGTHPPAAPPPDSDDELLPCGRLLSQVWAAWEDAVTDDHQRTCSHCRQAIGELEALRTSVRDLSHGTEAPDGFAAGALAHRVMDVVRLELRPGKPLPLGAPDDGMWIMESVAARTLRAAASRVPGVQASSCRIGYDDADGTGRATVSLGIQAPLSSTDLAELAENVRGQVEVAADQHLGLGIARVDIRVTDLVDVPGSTEEGHER</sequence>
<reference evidence="1 2" key="1">
    <citation type="submission" date="2023-05" db="EMBL/GenBank/DDBJ databases">
        <title>Draft genome sequence of Streptomyces sp. B-S-A12 isolated from a cave soil in Thailand.</title>
        <authorList>
            <person name="Chamroensaksri N."/>
            <person name="Muangham S."/>
        </authorList>
    </citation>
    <scope>NUCLEOTIDE SEQUENCE [LARGE SCALE GENOMIC DNA]</scope>
    <source>
        <strain evidence="1 2">B-S-A12</strain>
    </source>
</reference>
<dbReference type="EMBL" id="JASCIS010000009">
    <property type="protein sequence ID" value="MDI3419047.1"/>
    <property type="molecule type" value="Genomic_DNA"/>
</dbReference>
<name>A0ABT6STV2_9ACTN</name>
<dbReference type="RefSeq" id="WP_282534960.1">
    <property type="nucleotide sequence ID" value="NZ_JASCIS010000009.1"/>
</dbReference>
<comment type="caution">
    <text evidence="1">The sequence shown here is derived from an EMBL/GenBank/DDBJ whole genome shotgun (WGS) entry which is preliminary data.</text>
</comment>
<dbReference type="Proteomes" id="UP001237105">
    <property type="component" value="Unassembled WGS sequence"/>
</dbReference>
<proteinExistence type="predicted"/>
<protein>
    <submittedName>
        <fullName evidence="1">Asp23/Gls24 family envelope stress response protein</fullName>
    </submittedName>
</protein>
<accession>A0ABT6STV2</accession>
<gene>
    <name evidence="1" type="ORF">QIT00_10810</name>
</gene>